<evidence type="ECO:0000256" key="5">
    <source>
        <dbReference type="ARBA" id="ARBA00022741"/>
    </source>
</evidence>
<dbReference type="NCBIfam" id="TIGR00768">
    <property type="entry name" value="rimK_fam"/>
    <property type="match status" value="1"/>
</dbReference>
<dbReference type="Pfam" id="PF08443">
    <property type="entry name" value="RimK"/>
    <property type="match status" value="1"/>
</dbReference>
<keyword evidence="15" id="KW-1185">Reference proteome</keyword>
<evidence type="ECO:0000256" key="12">
    <source>
        <dbReference type="PROSITE-ProRule" id="PRU00409"/>
    </source>
</evidence>
<name>A0A397Q4L2_9HYPH</name>
<evidence type="ECO:0000256" key="6">
    <source>
        <dbReference type="ARBA" id="ARBA00022840"/>
    </source>
</evidence>
<comment type="caution">
    <text evidence="14">The sequence shown here is derived from an EMBL/GenBank/DDBJ whole genome shotgun (WGS) entry which is preliminary data.</text>
</comment>
<dbReference type="GO" id="GO:0005524">
    <property type="term" value="F:ATP binding"/>
    <property type="evidence" value="ECO:0007669"/>
    <property type="project" value="UniProtKB-UniRule"/>
</dbReference>
<dbReference type="GO" id="GO:0006412">
    <property type="term" value="P:translation"/>
    <property type="evidence" value="ECO:0007669"/>
    <property type="project" value="UniProtKB-KW"/>
</dbReference>
<keyword evidence="14" id="KW-0689">Ribosomal protein</keyword>
<dbReference type="GO" id="GO:0005737">
    <property type="term" value="C:cytoplasm"/>
    <property type="evidence" value="ECO:0007669"/>
    <property type="project" value="TreeGrafter"/>
</dbReference>
<dbReference type="InterPro" id="IPR008503">
    <property type="entry name" value="Asp_endopeptidase"/>
</dbReference>
<keyword evidence="4" id="KW-0479">Metal-binding</keyword>
<keyword evidence="7" id="KW-0460">Magnesium</keyword>
<dbReference type="Gene3D" id="3.30.1490.20">
    <property type="entry name" value="ATP-grasp fold, A domain"/>
    <property type="match status" value="1"/>
</dbReference>
<dbReference type="Gene3D" id="2.40.70.10">
    <property type="entry name" value="Acid Proteases"/>
    <property type="match status" value="1"/>
</dbReference>
<gene>
    <name evidence="14" type="ORF">BXY53_0969</name>
</gene>
<dbReference type="InterPro" id="IPR011761">
    <property type="entry name" value="ATP-grasp"/>
</dbReference>
<dbReference type="InterPro" id="IPR013815">
    <property type="entry name" value="ATP_grasp_subdomain_1"/>
</dbReference>
<dbReference type="SUPFAM" id="SSF56059">
    <property type="entry name" value="Glutathione synthetase ATP-binding domain-like"/>
    <property type="match status" value="1"/>
</dbReference>
<dbReference type="GO" id="GO:0009432">
    <property type="term" value="P:SOS response"/>
    <property type="evidence" value="ECO:0007669"/>
    <property type="project" value="TreeGrafter"/>
</dbReference>
<dbReference type="Proteomes" id="UP000266273">
    <property type="component" value="Unassembled WGS sequence"/>
</dbReference>
<evidence type="ECO:0000256" key="3">
    <source>
        <dbReference type="ARBA" id="ARBA00022598"/>
    </source>
</evidence>
<feature type="domain" description="ATP-grasp" evidence="13">
    <location>
        <begin position="264"/>
        <end position="447"/>
    </location>
</feature>
<evidence type="ECO:0000256" key="9">
    <source>
        <dbReference type="ARBA" id="ARBA00023211"/>
    </source>
</evidence>
<dbReference type="PANTHER" id="PTHR21621:SF7">
    <property type="entry name" value="RIBOSOMAL PROTEIN BS6--L-GLUTAMATE LIGASE"/>
    <property type="match status" value="1"/>
</dbReference>
<dbReference type="PANTHER" id="PTHR21621">
    <property type="entry name" value="RIBOSOMAL PROTEIN S6 MODIFICATION PROTEIN"/>
    <property type="match status" value="1"/>
</dbReference>
<evidence type="ECO:0000259" key="13">
    <source>
        <dbReference type="PROSITE" id="PS50975"/>
    </source>
</evidence>
<comment type="cofactor">
    <cofactor evidence="1">
        <name>Mn(2+)</name>
        <dbReference type="ChEBI" id="CHEBI:29035"/>
    </cofactor>
</comment>
<evidence type="ECO:0000256" key="11">
    <source>
        <dbReference type="ARBA" id="ARBA00072141"/>
    </source>
</evidence>
<evidence type="ECO:0000256" key="10">
    <source>
        <dbReference type="ARBA" id="ARBA00061239"/>
    </source>
</evidence>
<dbReference type="GO" id="GO:0018169">
    <property type="term" value="F:ribosomal S6-glutamic acid ligase activity"/>
    <property type="evidence" value="ECO:0007669"/>
    <property type="project" value="TreeGrafter"/>
</dbReference>
<keyword evidence="8" id="KW-0648">Protein biosynthesis</keyword>
<dbReference type="Gene3D" id="3.30.470.20">
    <property type="entry name" value="ATP-grasp fold, B domain"/>
    <property type="match status" value="1"/>
</dbReference>
<organism evidence="14 15">
    <name type="scientific">Dichotomicrobium thermohalophilum</name>
    <dbReference type="NCBI Taxonomy" id="933063"/>
    <lineage>
        <taxon>Bacteria</taxon>
        <taxon>Pseudomonadati</taxon>
        <taxon>Pseudomonadota</taxon>
        <taxon>Alphaproteobacteria</taxon>
        <taxon>Hyphomicrobiales</taxon>
        <taxon>Hyphomicrobiaceae</taxon>
        <taxon>Dichotomicrobium</taxon>
    </lineage>
</organism>
<keyword evidence="14" id="KW-0687">Ribonucleoprotein</keyword>
<reference evidence="14 15" key="1">
    <citation type="submission" date="2018-08" db="EMBL/GenBank/DDBJ databases">
        <title>Genomic Encyclopedia of Archaeal and Bacterial Type Strains, Phase II (KMG-II): from individual species to whole genera.</title>
        <authorList>
            <person name="Goeker M."/>
        </authorList>
    </citation>
    <scope>NUCLEOTIDE SEQUENCE [LARGE SCALE GENOMIC DNA]</scope>
    <source>
        <strain evidence="14 15">DSM 5002</strain>
    </source>
</reference>
<keyword evidence="9" id="KW-0464">Manganese</keyword>
<dbReference type="InterPro" id="IPR004666">
    <property type="entry name" value="Rp_bS6_RimK/Lys_biosynth_LsyX"/>
</dbReference>
<dbReference type="PROSITE" id="PS50975">
    <property type="entry name" value="ATP_GRASP"/>
    <property type="match status" value="1"/>
</dbReference>
<dbReference type="FunFam" id="3.30.1490.20:FF:000005">
    <property type="entry name" value="Probable alpha-L-glutamate ligase 1"/>
    <property type="match status" value="1"/>
</dbReference>
<dbReference type="RefSeq" id="WP_119060731.1">
    <property type="nucleotide sequence ID" value="NZ_QXDF01000001.1"/>
</dbReference>
<dbReference type="EMBL" id="QXDF01000001">
    <property type="protein sequence ID" value="RIA55883.1"/>
    <property type="molecule type" value="Genomic_DNA"/>
</dbReference>
<evidence type="ECO:0000256" key="7">
    <source>
        <dbReference type="ARBA" id="ARBA00022842"/>
    </source>
</evidence>
<keyword evidence="5 12" id="KW-0547">Nucleotide-binding</keyword>
<evidence type="ECO:0000256" key="4">
    <source>
        <dbReference type="ARBA" id="ARBA00022723"/>
    </source>
</evidence>
<proteinExistence type="inferred from homology"/>
<protein>
    <recommendedName>
        <fullName evidence="11">Probable alpha-L-glutamate ligase</fullName>
    </recommendedName>
</protein>
<comment type="cofactor">
    <cofactor evidence="2">
        <name>Mg(2+)</name>
        <dbReference type="ChEBI" id="CHEBI:18420"/>
    </cofactor>
</comment>
<keyword evidence="3 14" id="KW-0436">Ligase</keyword>
<evidence type="ECO:0000313" key="14">
    <source>
        <dbReference type="EMBL" id="RIA55883.1"/>
    </source>
</evidence>
<dbReference type="OrthoDB" id="3865600at2"/>
<sequence>MENLAIGWREWAALPKLGLPAIKAKIDTGARTSALHAFRVETFGPEDNPRVRFWVHPVEGRDDIEVKCTAKVLDRRQVVSSNGVSELRYIIRTPIRIGDREWPIEISLCNRETMTHRMLIGRTALESIEAVIKPWGEFYQGHLDYKVYDTVARQPVEHRPLRIALLTMEPNNYSNRRLMAAGEAREHVIEPLETLGCYININRIASAVHYRGKALQEFDAVIPRIGSGITEYGTALVRQFELTKAFCLNSGRAISNARNKLLAHQIMAENQLPMPITAFASSPHSTDDLIDMVGGPPLVIKLLQSTQGRGVVLADTRKAASSIIDAFRNAEANFLVQQFVADAAGQDIRCIVLADKVIAAMRRVSGTGDFRSNLHSGGSAMPVKISSEERRVAVKAAKKMGLKFAGVDLLRSKNGPLILEVNSSPGLQGIESVVGETIAEAVIKYIEQNTFHQRPKIKKKSAAA</sequence>
<dbReference type="GO" id="GO:0005840">
    <property type="term" value="C:ribosome"/>
    <property type="evidence" value="ECO:0007669"/>
    <property type="project" value="UniProtKB-KW"/>
</dbReference>
<dbReference type="InterPro" id="IPR013651">
    <property type="entry name" value="ATP-grasp_RimK-type"/>
</dbReference>
<dbReference type="NCBIfam" id="NF007764">
    <property type="entry name" value="PRK10446.1"/>
    <property type="match status" value="1"/>
</dbReference>
<dbReference type="InterPro" id="IPR041107">
    <property type="entry name" value="Rimk_N"/>
</dbReference>
<accession>A0A397Q4L2</accession>
<dbReference type="Gene3D" id="3.40.50.20">
    <property type="match status" value="1"/>
</dbReference>
<evidence type="ECO:0000256" key="1">
    <source>
        <dbReference type="ARBA" id="ARBA00001936"/>
    </source>
</evidence>
<evidence type="ECO:0000313" key="15">
    <source>
        <dbReference type="Proteomes" id="UP000266273"/>
    </source>
</evidence>
<dbReference type="Pfam" id="PF05618">
    <property type="entry name" value="Zn_protease"/>
    <property type="match status" value="1"/>
</dbReference>
<dbReference type="AlphaFoldDB" id="A0A397Q4L2"/>
<dbReference type="Pfam" id="PF18030">
    <property type="entry name" value="Rimk_N"/>
    <property type="match status" value="1"/>
</dbReference>
<evidence type="ECO:0000256" key="2">
    <source>
        <dbReference type="ARBA" id="ARBA00001946"/>
    </source>
</evidence>
<dbReference type="InterPro" id="IPR021109">
    <property type="entry name" value="Peptidase_aspartic_dom_sf"/>
</dbReference>
<evidence type="ECO:0000256" key="8">
    <source>
        <dbReference type="ARBA" id="ARBA00022917"/>
    </source>
</evidence>
<dbReference type="SUPFAM" id="SSF50630">
    <property type="entry name" value="Acid proteases"/>
    <property type="match status" value="1"/>
</dbReference>
<comment type="similarity">
    <text evidence="10">In the C-terminal section; belongs to the RimK family.</text>
</comment>
<dbReference type="GO" id="GO:0046872">
    <property type="term" value="F:metal ion binding"/>
    <property type="evidence" value="ECO:0007669"/>
    <property type="project" value="UniProtKB-KW"/>
</dbReference>
<keyword evidence="6 12" id="KW-0067">ATP-binding</keyword>